<feature type="compositionally biased region" description="Basic and acidic residues" evidence="1">
    <location>
        <begin position="101"/>
        <end position="128"/>
    </location>
</feature>
<dbReference type="Proteomes" id="UP001195483">
    <property type="component" value="Unassembled WGS sequence"/>
</dbReference>
<reference evidence="2" key="1">
    <citation type="journal article" date="2021" name="Genome Biol. Evol.">
        <title>A High-Quality Reference Genome for a Parasitic Bivalve with Doubly Uniparental Inheritance (Bivalvia: Unionida).</title>
        <authorList>
            <person name="Smith C.H."/>
        </authorList>
    </citation>
    <scope>NUCLEOTIDE SEQUENCE</scope>
    <source>
        <strain evidence="2">CHS0354</strain>
    </source>
</reference>
<reference evidence="2" key="2">
    <citation type="journal article" date="2021" name="Genome Biol. Evol.">
        <title>Developing a high-quality reference genome for a parasitic bivalve with doubly uniparental inheritance (Bivalvia: Unionida).</title>
        <authorList>
            <person name="Smith C.H."/>
        </authorList>
    </citation>
    <scope>NUCLEOTIDE SEQUENCE</scope>
    <source>
        <strain evidence="2">CHS0354</strain>
        <tissue evidence="2">Mantle</tissue>
    </source>
</reference>
<feature type="region of interest" description="Disordered" evidence="1">
    <location>
        <begin position="70"/>
        <end position="140"/>
    </location>
</feature>
<evidence type="ECO:0000256" key="1">
    <source>
        <dbReference type="SAM" id="MobiDB-lite"/>
    </source>
</evidence>
<evidence type="ECO:0000313" key="2">
    <source>
        <dbReference type="EMBL" id="KAK3588402.1"/>
    </source>
</evidence>
<keyword evidence="3" id="KW-1185">Reference proteome</keyword>
<gene>
    <name evidence="2" type="ORF">CHS0354_013728</name>
</gene>
<reference evidence="2" key="3">
    <citation type="submission" date="2023-05" db="EMBL/GenBank/DDBJ databases">
        <authorList>
            <person name="Smith C.H."/>
        </authorList>
    </citation>
    <scope>NUCLEOTIDE SEQUENCE</scope>
    <source>
        <strain evidence="2">CHS0354</strain>
        <tissue evidence="2">Mantle</tissue>
    </source>
</reference>
<feature type="compositionally biased region" description="Polar residues" evidence="1">
    <location>
        <begin position="84"/>
        <end position="98"/>
    </location>
</feature>
<sequence>MVVQPKIQMTEQGRILSARRAPACLFKDLSSFSLAERFRPGEILQYLVSRAPNNNTNIYASAVRKNQVIGKTMPREEKAEEVGETNTSASSSQKTSIKIFSMEKYKREEARQATSSERKSQMENKENSEINSKNMKKKPN</sequence>
<dbReference type="AlphaFoldDB" id="A0AAE0SAU2"/>
<accession>A0AAE0SAU2</accession>
<protein>
    <submittedName>
        <fullName evidence="2">Uncharacterized protein</fullName>
    </submittedName>
</protein>
<organism evidence="2 3">
    <name type="scientific">Potamilus streckersoni</name>
    <dbReference type="NCBI Taxonomy" id="2493646"/>
    <lineage>
        <taxon>Eukaryota</taxon>
        <taxon>Metazoa</taxon>
        <taxon>Spiralia</taxon>
        <taxon>Lophotrochozoa</taxon>
        <taxon>Mollusca</taxon>
        <taxon>Bivalvia</taxon>
        <taxon>Autobranchia</taxon>
        <taxon>Heteroconchia</taxon>
        <taxon>Palaeoheterodonta</taxon>
        <taxon>Unionida</taxon>
        <taxon>Unionoidea</taxon>
        <taxon>Unionidae</taxon>
        <taxon>Ambleminae</taxon>
        <taxon>Lampsilini</taxon>
        <taxon>Potamilus</taxon>
    </lineage>
</organism>
<proteinExistence type="predicted"/>
<comment type="caution">
    <text evidence="2">The sequence shown here is derived from an EMBL/GenBank/DDBJ whole genome shotgun (WGS) entry which is preliminary data.</text>
</comment>
<dbReference type="EMBL" id="JAEAOA010000843">
    <property type="protein sequence ID" value="KAK3588402.1"/>
    <property type="molecule type" value="Genomic_DNA"/>
</dbReference>
<name>A0AAE0SAU2_9BIVA</name>
<evidence type="ECO:0000313" key="3">
    <source>
        <dbReference type="Proteomes" id="UP001195483"/>
    </source>
</evidence>